<dbReference type="CDD" id="cd00016">
    <property type="entry name" value="ALP_like"/>
    <property type="match status" value="1"/>
</dbReference>
<dbReference type="STRING" id="742817.HMPREF9449_01934"/>
<dbReference type="SUPFAM" id="SSF53649">
    <property type="entry name" value="Alkaline phosphatase-like"/>
    <property type="match status" value="1"/>
</dbReference>
<dbReference type="EMBL" id="ADMC01000024">
    <property type="protein sequence ID" value="EHP46919.1"/>
    <property type="molecule type" value="Genomic_DNA"/>
</dbReference>
<dbReference type="eggNOG" id="COG1524">
    <property type="taxonomic scope" value="Bacteria"/>
</dbReference>
<keyword evidence="2" id="KW-1185">Reference proteome</keyword>
<reference evidence="1 2" key="1">
    <citation type="submission" date="2012-01" db="EMBL/GenBank/DDBJ databases">
        <title>The Genome Sequence of Odoribacter laneus YIT 12061.</title>
        <authorList>
            <consortium name="The Broad Institute Genome Sequencing Platform"/>
            <person name="Earl A."/>
            <person name="Ward D."/>
            <person name="Feldgarden M."/>
            <person name="Gevers D."/>
            <person name="Morotomi M."/>
            <person name="Young S.K."/>
            <person name="Zeng Q."/>
            <person name="Gargeya S."/>
            <person name="Fitzgerald M."/>
            <person name="Haas B."/>
            <person name="Abouelleil A."/>
            <person name="Alvarado L."/>
            <person name="Arachchi H.M."/>
            <person name="Berlin A."/>
            <person name="Chapman S.B."/>
            <person name="Gearin G."/>
            <person name="Goldberg J."/>
            <person name="Griggs A."/>
            <person name="Gujja S."/>
            <person name="Hansen M."/>
            <person name="Heiman D."/>
            <person name="Howarth C."/>
            <person name="Larimer J."/>
            <person name="Lui A."/>
            <person name="MacDonald P.J.P."/>
            <person name="McCowen C."/>
            <person name="Montmayeur A."/>
            <person name="Murphy C."/>
            <person name="Neiman D."/>
            <person name="Pearson M."/>
            <person name="Priest M."/>
            <person name="Roberts A."/>
            <person name="Saif S."/>
            <person name="Shea T."/>
            <person name="Sisk P."/>
            <person name="Stolte C."/>
            <person name="Sykes S."/>
            <person name="Wortman J."/>
            <person name="Nusbaum C."/>
            <person name="Birren B."/>
        </authorList>
    </citation>
    <scope>NUCLEOTIDE SEQUENCE [LARGE SCALE GENOMIC DNA]</scope>
    <source>
        <strain evidence="1 2">YIT 12061</strain>
    </source>
</reference>
<evidence type="ECO:0008006" key="3">
    <source>
        <dbReference type="Google" id="ProtNLM"/>
    </source>
</evidence>
<dbReference type="AlphaFoldDB" id="H1DI48"/>
<dbReference type="Pfam" id="PF01663">
    <property type="entry name" value="Phosphodiest"/>
    <property type="match status" value="1"/>
</dbReference>
<dbReference type="InterPro" id="IPR017850">
    <property type="entry name" value="Alkaline_phosphatase_core_sf"/>
</dbReference>
<evidence type="ECO:0000313" key="2">
    <source>
        <dbReference type="Proteomes" id="UP000004892"/>
    </source>
</evidence>
<dbReference type="PATRIC" id="fig|742817.3.peg.2057"/>
<dbReference type="InterPro" id="IPR002591">
    <property type="entry name" value="Phosphodiest/P_Trfase"/>
</dbReference>
<dbReference type="PANTHER" id="PTHR10151:SF120">
    <property type="entry name" value="BIS(5'-ADENOSYL)-TRIPHOSPHATASE"/>
    <property type="match status" value="1"/>
</dbReference>
<organism evidence="1 2">
    <name type="scientific">Odoribacter laneus YIT 12061</name>
    <dbReference type="NCBI Taxonomy" id="742817"/>
    <lineage>
        <taxon>Bacteria</taxon>
        <taxon>Pseudomonadati</taxon>
        <taxon>Bacteroidota</taxon>
        <taxon>Bacteroidia</taxon>
        <taxon>Bacteroidales</taxon>
        <taxon>Odoribacteraceae</taxon>
        <taxon>Odoribacter</taxon>
    </lineage>
</organism>
<protein>
    <recommendedName>
        <fullName evidence="3">Sulfatase N-terminal domain-containing protein</fullName>
    </recommendedName>
</protein>
<dbReference type="Gene3D" id="3.40.720.10">
    <property type="entry name" value="Alkaline Phosphatase, subunit A"/>
    <property type="match status" value="2"/>
</dbReference>
<name>H1DI48_9BACT</name>
<sequence length="310" mass="34437">MATVLNNKVNVRIMKRTILLIGFLFVTALLFGKVKGVKHVVLIGLDGWGAYSIPQADMPTVRIMMKGGAYTLESRSVLPSSSACNWASMIMGASPEIHGFTTWGSKKPEIPSRELSPYGLFPTVIGLLRDQRPDAEIGYVFEWDGMQYLCEREAVNHFAHVPPVEEQSDPIVQDAVQYIREKKPTFMMIAFNNPDEVGHKYGHDTPEYYAKLKELDGKIAQIVQAVQDAGIYEETVFILTADHGGKEKGHGGKTLQEMQIPFVVFGKGVRAGSVINNSTMIYDTAATIAWIFGLKQPQVWIGRPITEAFK</sequence>
<proteinExistence type="predicted"/>
<comment type="caution">
    <text evidence="1">The sequence shown here is derived from an EMBL/GenBank/DDBJ whole genome shotgun (WGS) entry which is preliminary data.</text>
</comment>
<evidence type="ECO:0000313" key="1">
    <source>
        <dbReference type="EMBL" id="EHP46919.1"/>
    </source>
</evidence>
<dbReference type="GO" id="GO:0016787">
    <property type="term" value="F:hydrolase activity"/>
    <property type="evidence" value="ECO:0007669"/>
    <property type="project" value="UniProtKB-ARBA"/>
</dbReference>
<dbReference type="HOGENOM" id="CLU_078712_0_0_10"/>
<dbReference type="Proteomes" id="UP000004892">
    <property type="component" value="Unassembled WGS sequence"/>
</dbReference>
<accession>H1DI48</accession>
<dbReference type="PANTHER" id="PTHR10151">
    <property type="entry name" value="ECTONUCLEOTIDE PYROPHOSPHATASE/PHOSPHODIESTERASE"/>
    <property type="match status" value="1"/>
</dbReference>
<gene>
    <name evidence="1" type="ORF">HMPREF9449_01934</name>
</gene>